<dbReference type="Pfam" id="PF03190">
    <property type="entry name" value="Thioredox_DsbH"/>
    <property type="match status" value="1"/>
</dbReference>
<comment type="caution">
    <text evidence="2">The sequence shown here is derived from an EMBL/GenBank/DDBJ whole genome shotgun (WGS) entry which is preliminary data.</text>
</comment>
<dbReference type="Gene3D" id="3.40.30.10">
    <property type="entry name" value="Glutaredoxin"/>
    <property type="match status" value="1"/>
</dbReference>
<evidence type="ECO:0000313" key="2">
    <source>
        <dbReference type="EMBL" id="MFC4268224.1"/>
    </source>
</evidence>
<reference evidence="3" key="1">
    <citation type="journal article" date="2019" name="Int. J. Syst. Evol. Microbiol.">
        <title>The Global Catalogue of Microorganisms (GCM) 10K type strain sequencing project: providing services to taxonomists for standard genome sequencing and annotation.</title>
        <authorList>
            <consortium name="The Broad Institute Genomics Platform"/>
            <consortium name="The Broad Institute Genome Sequencing Center for Infectious Disease"/>
            <person name="Wu L."/>
            <person name="Ma J."/>
        </authorList>
    </citation>
    <scope>NUCLEOTIDE SEQUENCE [LARGE SCALE GENOMIC DNA]</scope>
    <source>
        <strain evidence="3">CECT 8655</strain>
    </source>
</reference>
<protein>
    <submittedName>
        <fullName evidence="2">Thioredoxin family protein</fullName>
    </submittedName>
</protein>
<dbReference type="SUPFAM" id="SSF52833">
    <property type="entry name" value="Thioredoxin-like"/>
    <property type="match status" value="1"/>
</dbReference>
<sequence>MKRIVFLLSFILITLKLHAQESKINWISFEQLEDSLKIKPKKVFISFYADWCTYCKKMDAIAFKDIEIIRILNNNYYAIKLNAETKDTIVFEGKKYINKNIGKSRKPTHQIPLLLASRINMPFSLPANIVLDESFKIKGRYFEYLSPKKLISILKKD</sequence>
<dbReference type="RefSeq" id="WP_377408579.1">
    <property type="nucleotide sequence ID" value="NZ_JBHSCY010000001.1"/>
</dbReference>
<feature type="domain" description="Spermatogenesis-associated protein 20-like TRX" evidence="1">
    <location>
        <begin position="18"/>
        <end position="87"/>
    </location>
</feature>
<keyword evidence="3" id="KW-1185">Reference proteome</keyword>
<dbReference type="InterPro" id="IPR036249">
    <property type="entry name" value="Thioredoxin-like_sf"/>
</dbReference>
<dbReference type="InterPro" id="IPR004879">
    <property type="entry name" value="Ssp411-like_TRX"/>
</dbReference>
<dbReference type="Proteomes" id="UP001595826">
    <property type="component" value="Unassembled WGS sequence"/>
</dbReference>
<dbReference type="EMBL" id="JBHSCY010000001">
    <property type="protein sequence ID" value="MFC4268224.1"/>
    <property type="molecule type" value="Genomic_DNA"/>
</dbReference>
<name>A0ABV8R726_9FLAO</name>
<organism evidence="2 3">
    <name type="scientific">Polaribacter marinivivus</name>
    <dbReference type="NCBI Taxonomy" id="1524260"/>
    <lineage>
        <taxon>Bacteria</taxon>
        <taxon>Pseudomonadati</taxon>
        <taxon>Bacteroidota</taxon>
        <taxon>Flavobacteriia</taxon>
        <taxon>Flavobacteriales</taxon>
        <taxon>Flavobacteriaceae</taxon>
    </lineage>
</organism>
<gene>
    <name evidence="2" type="ORF">ACFOWD_04845</name>
</gene>
<evidence type="ECO:0000259" key="1">
    <source>
        <dbReference type="Pfam" id="PF03190"/>
    </source>
</evidence>
<evidence type="ECO:0000313" key="3">
    <source>
        <dbReference type="Proteomes" id="UP001595826"/>
    </source>
</evidence>
<accession>A0ABV8R726</accession>
<proteinExistence type="predicted"/>